<dbReference type="OrthoDB" id="783419at2759"/>
<reference evidence="1" key="1">
    <citation type="submission" date="2020-07" db="EMBL/GenBank/DDBJ databases">
        <title>Genome sequence and genetic diversity analysis of an under-domesticated orphan crop, white fonio (Digitaria exilis).</title>
        <authorList>
            <person name="Bennetzen J.L."/>
            <person name="Chen S."/>
            <person name="Ma X."/>
            <person name="Wang X."/>
            <person name="Yssel A.E.J."/>
            <person name="Chaluvadi S.R."/>
            <person name="Johnson M."/>
            <person name="Gangashetty P."/>
            <person name="Hamidou F."/>
            <person name="Sanogo M.D."/>
            <person name="Zwaenepoel A."/>
            <person name="Wallace J."/>
            <person name="Van De Peer Y."/>
            <person name="Van Deynze A."/>
        </authorList>
    </citation>
    <scope>NUCLEOTIDE SEQUENCE</scope>
    <source>
        <tissue evidence="1">Leaves</tissue>
    </source>
</reference>
<comment type="caution">
    <text evidence="1">The sequence shown here is derived from an EMBL/GenBank/DDBJ whole genome shotgun (WGS) entry which is preliminary data.</text>
</comment>
<protein>
    <submittedName>
        <fullName evidence="1">Uncharacterized protein</fullName>
    </submittedName>
</protein>
<name>A0A835BDP3_9POAL</name>
<evidence type="ECO:0000313" key="2">
    <source>
        <dbReference type="Proteomes" id="UP000636709"/>
    </source>
</evidence>
<dbReference type="Proteomes" id="UP000636709">
    <property type="component" value="Unassembled WGS sequence"/>
</dbReference>
<sequence length="66" mass="7144">MESHGAAVPLVACELLPEKVGPGKIPGGGGGRRLVEEVWEESKRLWDVVGQAVFMRVVLYNLNIVS</sequence>
<dbReference type="EMBL" id="JACEFO010001901">
    <property type="protein sequence ID" value="KAF8694757.1"/>
    <property type="molecule type" value="Genomic_DNA"/>
</dbReference>
<gene>
    <name evidence="1" type="ORF">HU200_037843</name>
</gene>
<evidence type="ECO:0000313" key="1">
    <source>
        <dbReference type="EMBL" id="KAF8694757.1"/>
    </source>
</evidence>
<dbReference type="AlphaFoldDB" id="A0A835BDP3"/>
<keyword evidence="2" id="KW-1185">Reference proteome</keyword>
<accession>A0A835BDP3</accession>
<proteinExistence type="predicted"/>
<organism evidence="1 2">
    <name type="scientific">Digitaria exilis</name>
    <dbReference type="NCBI Taxonomy" id="1010633"/>
    <lineage>
        <taxon>Eukaryota</taxon>
        <taxon>Viridiplantae</taxon>
        <taxon>Streptophyta</taxon>
        <taxon>Embryophyta</taxon>
        <taxon>Tracheophyta</taxon>
        <taxon>Spermatophyta</taxon>
        <taxon>Magnoliopsida</taxon>
        <taxon>Liliopsida</taxon>
        <taxon>Poales</taxon>
        <taxon>Poaceae</taxon>
        <taxon>PACMAD clade</taxon>
        <taxon>Panicoideae</taxon>
        <taxon>Panicodae</taxon>
        <taxon>Paniceae</taxon>
        <taxon>Anthephorinae</taxon>
        <taxon>Digitaria</taxon>
    </lineage>
</organism>